<keyword evidence="1" id="KW-0812">Transmembrane</keyword>
<evidence type="ECO:0000313" key="2">
    <source>
        <dbReference type="EMBL" id="TVV28220.1"/>
    </source>
</evidence>
<proteinExistence type="predicted"/>
<reference evidence="2 3" key="1">
    <citation type="submission" date="2019-07" db="EMBL/GenBank/DDBJ databases">
        <title>Genome sequence of Weissella cibaria GK1.</title>
        <authorList>
            <person name="Choi H.-J."/>
        </authorList>
    </citation>
    <scope>NUCLEOTIDE SEQUENCE [LARGE SCALE GENOMIC DNA]</scope>
    <source>
        <strain evidence="2 3">GK1</strain>
    </source>
</reference>
<protein>
    <submittedName>
        <fullName evidence="2">Uncharacterized protein</fullName>
    </submittedName>
</protein>
<comment type="caution">
    <text evidence="2">The sequence shown here is derived from an EMBL/GenBank/DDBJ whole genome shotgun (WGS) entry which is preliminary data.</text>
</comment>
<dbReference type="RefSeq" id="WP_141146651.1">
    <property type="nucleotide sequence ID" value="NZ_CP020928.1"/>
</dbReference>
<gene>
    <name evidence="2" type="ORF">FO435_10170</name>
</gene>
<name>A0A9Q8JJ72_9LACO</name>
<evidence type="ECO:0000313" key="3">
    <source>
        <dbReference type="Proteomes" id="UP000320012"/>
    </source>
</evidence>
<evidence type="ECO:0000256" key="1">
    <source>
        <dbReference type="SAM" id="Phobius"/>
    </source>
</evidence>
<feature type="transmembrane region" description="Helical" evidence="1">
    <location>
        <begin position="5"/>
        <end position="22"/>
    </location>
</feature>
<dbReference type="Proteomes" id="UP000320012">
    <property type="component" value="Unassembled WGS sequence"/>
</dbReference>
<dbReference type="AlphaFoldDB" id="A0A9Q8JJ72"/>
<accession>A0A9Q8JJ72</accession>
<sequence>MSRYFGVVLWLVGFFGMFLMVVQPAWGYTVYFVNAVVWFLLLVIVPVEVNLFYGLVSFVFLAGTIVNLFFNPVSGFLLALGAGVQFMLSAAFMMAKGA</sequence>
<organism evidence="2 3">
    <name type="scientific">Weissella cibaria</name>
    <dbReference type="NCBI Taxonomy" id="137591"/>
    <lineage>
        <taxon>Bacteria</taxon>
        <taxon>Bacillati</taxon>
        <taxon>Bacillota</taxon>
        <taxon>Bacilli</taxon>
        <taxon>Lactobacillales</taxon>
        <taxon>Lactobacillaceae</taxon>
        <taxon>Weissella</taxon>
    </lineage>
</organism>
<dbReference type="EMBL" id="VNHC01000002">
    <property type="protein sequence ID" value="TVV28220.1"/>
    <property type="molecule type" value="Genomic_DNA"/>
</dbReference>
<keyword evidence="1" id="KW-1133">Transmembrane helix</keyword>
<feature type="transmembrane region" description="Helical" evidence="1">
    <location>
        <begin position="76"/>
        <end position="95"/>
    </location>
</feature>
<keyword evidence="1" id="KW-0472">Membrane</keyword>